<dbReference type="AlphaFoldDB" id="A0A9P3B4E3"/>
<dbReference type="GeneID" id="67001985"/>
<organism evidence="2 3">
    <name type="scientific">Aspergillus pseudoviridinutans</name>
    <dbReference type="NCBI Taxonomy" id="1517512"/>
    <lineage>
        <taxon>Eukaryota</taxon>
        <taxon>Fungi</taxon>
        <taxon>Dikarya</taxon>
        <taxon>Ascomycota</taxon>
        <taxon>Pezizomycotina</taxon>
        <taxon>Eurotiomycetes</taxon>
        <taxon>Eurotiomycetidae</taxon>
        <taxon>Eurotiales</taxon>
        <taxon>Aspergillaceae</taxon>
        <taxon>Aspergillus</taxon>
        <taxon>Aspergillus subgen. Fumigati</taxon>
    </lineage>
</organism>
<evidence type="ECO:0000313" key="3">
    <source>
        <dbReference type="Proteomes" id="UP001043456"/>
    </source>
</evidence>
<name>A0A9P3B4E3_9EURO</name>
<dbReference type="OrthoDB" id="4463553at2759"/>
<proteinExistence type="predicted"/>
<reference evidence="2 3" key="1">
    <citation type="submission" date="2018-10" db="EMBL/GenBank/DDBJ databases">
        <title>Pan-genome distribution and transcriptional activeness of fungal secondary metabolism genes in Aspergillus section Fumigati.</title>
        <authorList>
            <person name="Takahashi H."/>
            <person name="Umemura M."/>
            <person name="Ninomiya A."/>
            <person name="Kusuya Y."/>
            <person name="Urayama S."/>
            <person name="Shimizu M."/>
            <person name="Watanabe A."/>
            <person name="Kamei K."/>
            <person name="Yaguchi T."/>
            <person name="Hagiwara D."/>
        </authorList>
    </citation>
    <scope>NUCLEOTIDE SEQUENCE [LARGE SCALE GENOMIC DNA]</scope>
    <source>
        <strain evidence="2 3">IFM 55266</strain>
    </source>
</reference>
<evidence type="ECO:0000313" key="2">
    <source>
        <dbReference type="EMBL" id="GIJ84526.1"/>
    </source>
</evidence>
<dbReference type="Proteomes" id="UP001043456">
    <property type="component" value="Unassembled WGS sequence"/>
</dbReference>
<dbReference type="RefSeq" id="XP_043155273.1">
    <property type="nucleotide sequence ID" value="XM_043299338.1"/>
</dbReference>
<keyword evidence="3" id="KW-1185">Reference proteome</keyword>
<evidence type="ECO:0000256" key="1">
    <source>
        <dbReference type="SAM" id="MobiDB-lite"/>
    </source>
</evidence>
<dbReference type="EMBL" id="BHVY01000002">
    <property type="protein sequence ID" value="GIJ84526.1"/>
    <property type="molecule type" value="Genomic_DNA"/>
</dbReference>
<accession>A0A9P3B4E3</accession>
<protein>
    <submittedName>
        <fullName evidence="2">Uncharacterized protein</fullName>
    </submittedName>
</protein>
<gene>
    <name evidence="2" type="ORF">Asppvi_003373</name>
</gene>
<sequence length="116" mass="12532">MSDLSRKEPSTKALLEKAKYQSDSIREALNDPEQHTTGAQFDKSKYPSEPVWDKGSTTKVAVDAPPTGKIPMESPEAQTIAAFGSPHNGAAPPGRSRSLNTIPQSFVFTTTQQGEE</sequence>
<feature type="region of interest" description="Disordered" evidence="1">
    <location>
        <begin position="27"/>
        <end position="68"/>
    </location>
</feature>
<comment type="caution">
    <text evidence="2">The sequence shown here is derived from an EMBL/GenBank/DDBJ whole genome shotgun (WGS) entry which is preliminary data.</text>
</comment>